<dbReference type="Pfam" id="PF03466">
    <property type="entry name" value="LysR_substrate"/>
    <property type="match status" value="1"/>
</dbReference>
<evidence type="ECO:0000256" key="3">
    <source>
        <dbReference type="ARBA" id="ARBA00023125"/>
    </source>
</evidence>
<sequence length="333" mass="37093">MALQRLPPARKLAPDSLADQIVSTKKRLLLPPFGALRAFAAYGHAGGVRKAAEYLGVSHTIVGRHLRTLEDWVGVALIDRASGTLTQKGLAYHEEIIRALDGLSHATERLRPRMDESIRISCVSGFASLWLAGRVGAFRRSEPSVNLVVRPFDRFPDFDRDDLHADIRYLRDKELESFPPGFKKVQLARPAMFPVASPDLATEVAGRLRTITDLLAEPLIEAEDSQEWHIFLSGHKVSPALFVPFGRLGHASITLAAARHGQGISLANIFLAWDDLQRGTLVRVTLPGQAFRRVFIGGYYLIAPESNWNRPQFARFRNWMTAEVASFLARETP</sequence>
<dbReference type="Proteomes" id="UP000589085">
    <property type="component" value="Unassembled WGS sequence"/>
</dbReference>
<dbReference type="SUPFAM" id="SSF46785">
    <property type="entry name" value="Winged helix' DNA-binding domain"/>
    <property type="match status" value="1"/>
</dbReference>
<accession>A0A7W4NR89</accession>
<dbReference type="InterPro" id="IPR036388">
    <property type="entry name" value="WH-like_DNA-bd_sf"/>
</dbReference>
<dbReference type="SUPFAM" id="SSF53850">
    <property type="entry name" value="Periplasmic binding protein-like II"/>
    <property type="match status" value="1"/>
</dbReference>
<keyword evidence="2" id="KW-0805">Transcription regulation</keyword>
<feature type="domain" description="HTH lysR-type" evidence="5">
    <location>
        <begin position="31"/>
        <end position="86"/>
    </location>
</feature>
<reference evidence="6 7" key="1">
    <citation type="submission" date="2020-04" db="EMBL/GenBank/DDBJ databases">
        <title>Description of novel Gluconacetobacter.</title>
        <authorList>
            <person name="Sombolestani A."/>
        </authorList>
    </citation>
    <scope>NUCLEOTIDE SEQUENCE [LARGE SCALE GENOMIC DNA]</scope>
    <source>
        <strain evidence="6 7">LMG 19747</strain>
    </source>
</reference>
<dbReference type="InterPro" id="IPR058163">
    <property type="entry name" value="LysR-type_TF_proteobact-type"/>
</dbReference>
<evidence type="ECO:0000313" key="7">
    <source>
        <dbReference type="Proteomes" id="UP000589085"/>
    </source>
</evidence>
<keyword evidence="4" id="KW-0804">Transcription</keyword>
<evidence type="ECO:0000256" key="2">
    <source>
        <dbReference type="ARBA" id="ARBA00023015"/>
    </source>
</evidence>
<dbReference type="Gene3D" id="3.40.190.10">
    <property type="entry name" value="Periplasmic binding protein-like II"/>
    <property type="match status" value="2"/>
</dbReference>
<dbReference type="GO" id="GO:0003700">
    <property type="term" value="F:DNA-binding transcription factor activity"/>
    <property type="evidence" value="ECO:0007669"/>
    <property type="project" value="InterPro"/>
</dbReference>
<dbReference type="EMBL" id="JABEQJ010000013">
    <property type="protein sequence ID" value="MBB2160753.1"/>
    <property type="molecule type" value="Genomic_DNA"/>
</dbReference>
<evidence type="ECO:0000259" key="5">
    <source>
        <dbReference type="PROSITE" id="PS50931"/>
    </source>
</evidence>
<name>A0A7W4NR89_9PROT</name>
<dbReference type="PANTHER" id="PTHR30537">
    <property type="entry name" value="HTH-TYPE TRANSCRIPTIONAL REGULATOR"/>
    <property type="match status" value="1"/>
</dbReference>
<dbReference type="PROSITE" id="PS50931">
    <property type="entry name" value="HTH_LYSR"/>
    <property type="match status" value="1"/>
</dbReference>
<dbReference type="Pfam" id="PF00126">
    <property type="entry name" value="HTH_1"/>
    <property type="match status" value="1"/>
</dbReference>
<comment type="caution">
    <text evidence="6">The sequence shown here is derived from an EMBL/GenBank/DDBJ whole genome shotgun (WGS) entry which is preliminary data.</text>
</comment>
<keyword evidence="3" id="KW-0238">DNA-binding</keyword>
<organism evidence="6 7">
    <name type="scientific">Gluconacetobacter sacchari</name>
    <dbReference type="NCBI Taxonomy" id="92759"/>
    <lineage>
        <taxon>Bacteria</taxon>
        <taxon>Pseudomonadati</taxon>
        <taxon>Pseudomonadota</taxon>
        <taxon>Alphaproteobacteria</taxon>
        <taxon>Acetobacterales</taxon>
        <taxon>Acetobacteraceae</taxon>
        <taxon>Gluconacetobacter</taxon>
    </lineage>
</organism>
<dbReference type="InterPro" id="IPR036390">
    <property type="entry name" value="WH_DNA-bd_sf"/>
</dbReference>
<dbReference type="InterPro" id="IPR000847">
    <property type="entry name" value="LysR_HTH_N"/>
</dbReference>
<dbReference type="PANTHER" id="PTHR30537:SF74">
    <property type="entry name" value="HTH-TYPE TRANSCRIPTIONAL REGULATOR TRPI"/>
    <property type="match status" value="1"/>
</dbReference>
<protein>
    <submittedName>
        <fullName evidence="6">LysR family transcriptional regulator</fullName>
    </submittedName>
</protein>
<evidence type="ECO:0000256" key="4">
    <source>
        <dbReference type="ARBA" id="ARBA00023163"/>
    </source>
</evidence>
<dbReference type="AlphaFoldDB" id="A0A7W4NR89"/>
<dbReference type="GO" id="GO:0006351">
    <property type="term" value="P:DNA-templated transcription"/>
    <property type="evidence" value="ECO:0007669"/>
    <property type="project" value="TreeGrafter"/>
</dbReference>
<gene>
    <name evidence="6" type="ORF">HLH48_11315</name>
</gene>
<dbReference type="Gene3D" id="1.10.10.10">
    <property type="entry name" value="Winged helix-like DNA-binding domain superfamily/Winged helix DNA-binding domain"/>
    <property type="match status" value="1"/>
</dbReference>
<evidence type="ECO:0000256" key="1">
    <source>
        <dbReference type="ARBA" id="ARBA00009437"/>
    </source>
</evidence>
<dbReference type="GO" id="GO:0043565">
    <property type="term" value="F:sequence-specific DNA binding"/>
    <property type="evidence" value="ECO:0007669"/>
    <property type="project" value="TreeGrafter"/>
</dbReference>
<evidence type="ECO:0000313" key="6">
    <source>
        <dbReference type="EMBL" id="MBB2160753.1"/>
    </source>
</evidence>
<proteinExistence type="inferred from homology"/>
<dbReference type="RefSeq" id="WP_182997611.1">
    <property type="nucleotide sequence ID" value="NZ_JABEQJ010000013.1"/>
</dbReference>
<comment type="similarity">
    <text evidence="1">Belongs to the LysR transcriptional regulatory family.</text>
</comment>
<dbReference type="InterPro" id="IPR005119">
    <property type="entry name" value="LysR_subst-bd"/>
</dbReference>